<evidence type="ECO:0008006" key="5">
    <source>
        <dbReference type="Google" id="ProtNLM"/>
    </source>
</evidence>
<evidence type="ECO:0000313" key="4">
    <source>
        <dbReference type="Proteomes" id="UP001332243"/>
    </source>
</evidence>
<dbReference type="RefSeq" id="WP_331216626.1">
    <property type="nucleotide sequence ID" value="NZ_JAZGQK010000021.1"/>
</dbReference>
<comment type="caution">
    <text evidence="3">The sequence shown here is derived from an EMBL/GenBank/DDBJ whole genome shotgun (WGS) entry which is preliminary data.</text>
</comment>
<evidence type="ECO:0000256" key="1">
    <source>
        <dbReference type="SAM" id="MobiDB-lite"/>
    </source>
</evidence>
<protein>
    <recommendedName>
        <fullName evidence="5">Sensor domain-containing protein</fullName>
    </recommendedName>
</protein>
<proteinExistence type="predicted"/>
<feature type="compositionally biased region" description="Low complexity" evidence="1">
    <location>
        <begin position="32"/>
        <end position="51"/>
    </location>
</feature>
<evidence type="ECO:0000256" key="2">
    <source>
        <dbReference type="SAM" id="SignalP"/>
    </source>
</evidence>
<gene>
    <name evidence="3" type="ORF">V1633_23950</name>
</gene>
<feature type="region of interest" description="Disordered" evidence="1">
    <location>
        <begin position="27"/>
        <end position="63"/>
    </location>
</feature>
<dbReference type="PROSITE" id="PS51257">
    <property type="entry name" value="PROKAR_LIPOPROTEIN"/>
    <property type="match status" value="1"/>
</dbReference>
<dbReference type="Proteomes" id="UP001332243">
    <property type="component" value="Unassembled WGS sequence"/>
</dbReference>
<keyword evidence="2" id="KW-0732">Signal</keyword>
<dbReference type="EMBL" id="JAZGQK010000021">
    <property type="protein sequence ID" value="MEE6261543.1"/>
    <property type="molecule type" value="Genomic_DNA"/>
</dbReference>
<sequence>MRRTPLQVPAMLTLGLIVLSGCTSNGDPDPVATDGPSTTASADTTGTASTGRPTGSPSLGTADTIPASALLQPEDLNGVRLEPVPEGDSAHLRPLRPCEARYPSDTTRTAAVAMRAYVSPGAGQTPQVILQYVGLHPGQAETAFDEISDAVRGCPGSLKAGQHRWEVAGTGVAGDESLLVRISERVTYGDTSVVTTPAVVARVGDHVTVVADLGWENSDGDESDVRRLATKAVERLRAQG</sequence>
<feature type="compositionally biased region" description="Polar residues" evidence="1">
    <location>
        <begin position="52"/>
        <end position="61"/>
    </location>
</feature>
<feature type="chain" id="PRO_5046552219" description="Sensor domain-containing protein" evidence="2">
    <location>
        <begin position="26"/>
        <end position="240"/>
    </location>
</feature>
<feature type="signal peptide" evidence="2">
    <location>
        <begin position="1"/>
        <end position="25"/>
    </location>
</feature>
<accession>A0ABU7RYH2</accession>
<name>A0ABU7RYH2_9ACTN</name>
<keyword evidence="4" id="KW-1185">Reference proteome</keyword>
<organism evidence="3 4">
    <name type="scientific">Plantactinospora sonchi</name>
    <dbReference type="NCBI Taxonomy" id="1544735"/>
    <lineage>
        <taxon>Bacteria</taxon>
        <taxon>Bacillati</taxon>
        <taxon>Actinomycetota</taxon>
        <taxon>Actinomycetes</taxon>
        <taxon>Micromonosporales</taxon>
        <taxon>Micromonosporaceae</taxon>
        <taxon>Plantactinospora</taxon>
    </lineage>
</organism>
<evidence type="ECO:0000313" key="3">
    <source>
        <dbReference type="EMBL" id="MEE6261543.1"/>
    </source>
</evidence>
<reference evidence="3 4" key="1">
    <citation type="submission" date="2024-01" db="EMBL/GenBank/DDBJ databases">
        <title>Genome insights into Plantactinospora sonchi sp. nov.</title>
        <authorList>
            <person name="Wang L."/>
        </authorList>
    </citation>
    <scope>NUCLEOTIDE SEQUENCE [LARGE SCALE GENOMIC DNA]</scope>
    <source>
        <strain evidence="3 4">NEAU-QY2</strain>
    </source>
</reference>